<dbReference type="InterPro" id="IPR008567">
    <property type="entry name" value="BKACE"/>
</dbReference>
<dbReference type="GO" id="GO:0046872">
    <property type="term" value="F:metal ion binding"/>
    <property type="evidence" value="ECO:0007669"/>
    <property type="project" value="UniProtKB-KW"/>
</dbReference>
<keyword evidence="2" id="KW-0808">Transferase</keyword>
<dbReference type="OrthoDB" id="63399at2"/>
<dbReference type="InterPro" id="IPR013785">
    <property type="entry name" value="Aldolase_TIM"/>
</dbReference>
<organism evidence="5 6">
    <name type="scientific">Natranaerobius thermophilus (strain ATCC BAA-1301 / DSM 18059 / JW/NM-WN-LF)</name>
    <dbReference type="NCBI Taxonomy" id="457570"/>
    <lineage>
        <taxon>Bacteria</taxon>
        <taxon>Bacillati</taxon>
        <taxon>Bacillota</taxon>
        <taxon>Clostridia</taxon>
        <taxon>Natranaerobiales</taxon>
        <taxon>Natranaerobiaceae</taxon>
        <taxon>Natranaerobius</taxon>
    </lineage>
</organism>
<dbReference type="PANTHER" id="PTHR37418:SF2">
    <property type="entry name" value="3-KETO-5-AMINOHEXANOATE CLEAVAGE ENZYME"/>
    <property type="match status" value="1"/>
</dbReference>
<evidence type="ECO:0000313" key="5">
    <source>
        <dbReference type="EMBL" id="ACB85474.1"/>
    </source>
</evidence>
<dbReference type="Proteomes" id="UP000001683">
    <property type="component" value="Chromosome"/>
</dbReference>
<dbReference type="EMBL" id="CP001034">
    <property type="protein sequence ID" value="ACB85474.1"/>
    <property type="molecule type" value="Genomic_DNA"/>
</dbReference>
<dbReference type="STRING" id="457570.Nther_1903"/>
<reference evidence="5 6" key="2">
    <citation type="journal article" date="2011" name="J. Bacteriol.">
        <title>Complete genome sequence of the anaerobic, halophilic alkalithermophile Natranaerobius thermophilus JW/NM-WN-LF.</title>
        <authorList>
            <person name="Zhao B."/>
            <person name="Mesbah N.M."/>
            <person name="Dalin E."/>
            <person name="Goodwin L."/>
            <person name="Nolan M."/>
            <person name="Pitluck S."/>
            <person name="Chertkov O."/>
            <person name="Brettin T.S."/>
            <person name="Han J."/>
            <person name="Larimer F.W."/>
            <person name="Land M.L."/>
            <person name="Hauser L."/>
            <person name="Kyrpides N."/>
            <person name="Wiegel J."/>
        </authorList>
    </citation>
    <scope>NUCLEOTIDE SEQUENCE [LARGE SCALE GENOMIC DNA]</scope>
    <source>
        <strain evidence="6">ATCC BAA-1301 / DSM 18059 / JW/NM-WN-LF</strain>
    </source>
</reference>
<reference evidence="5 6" key="1">
    <citation type="submission" date="2008-04" db="EMBL/GenBank/DDBJ databases">
        <title>Complete sequence of chromosome of Natranaerobius thermophilus JW/NM-WN-LF.</title>
        <authorList>
            <consortium name="US DOE Joint Genome Institute"/>
            <person name="Copeland A."/>
            <person name="Lucas S."/>
            <person name="Lapidus A."/>
            <person name="Glavina del Rio T."/>
            <person name="Dalin E."/>
            <person name="Tice H."/>
            <person name="Bruce D."/>
            <person name="Goodwin L."/>
            <person name="Pitluck S."/>
            <person name="Chertkov O."/>
            <person name="Brettin T."/>
            <person name="Detter J.C."/>
            <person name="Han C."/>
            <person name="Kuske C.R."/>
            <person name="Schmutz J."/>
            <person name="Larimer F."/>
            <person name="Land M."/>
            <person name="Hauser L."/>
            <person name="Kyrpides N."/>
            <person name="Lykidis A."/>
            <person name="Mesbah N.M."/>
            <person name="Wiegel J."/>
        </authorList>
    </citation>
    <scope>NUCLEOTIDE SEQUENCE [LARGE SCALE GENOMIC DNA]</scope>
    <source>
        <strain evidence="6">ATCC BAA-1301 / DSM 18059 / JW/NM-WN-LF</strain>
    </source>
</reference>
<keyword evidence="4" id="KW-0862">Zinc</keyword>
<dbReference type="Pfam" id="PF05853">
    <property type="entry name" value="BKACE"/>
    <property type="match status" value="1"/>
</dbReference>
<dbReference type="eggNOG" id="COG3246">
    <property type="taxonomic scope" value="Bacteria"/>
</dbReference>
<keyword evidence="6" id="KW-1185">Reference proteome</keyword>
<accession>B2A657</accession>
<proteinExistence type="predicted"/>
<dbReference type="HOGENOM" id="CLU_065536_2_0_9"/>
<keyword evidence="3" id="KW-0479">Metal-binding</keyword>
<name>B2A657_NATTJ</name>
<evidence type="ECO:0000256" key="4">
    <source>
        <dbReference type="ARBA" id="ARBA00022833"/>
    </source>
</evidence>
<evidence type="ECO:0000313" key="6">
    <source>
        <dbReference type="Proteomes" id="UP000001683"/>
    </source>
</evidence>
<dbReference type="KEGG" id="nth:Nther_1903"/>
<comment type="cofactor">
    <cofactor evidence="1">
        <name>Zn(2+)</name>
        <dbReference type="ChEBI" id="CHEBI:29105"/>
    </cofactor>
</comment>
<evidence type="ECO:0000256" key="1">
    <source>
        <dbReference type="ARBA" id="ARBA00001947"/>
    </source>
</evidence>
<dbReference type="PANTHER" id="PTHR37418">
    <property type="entry name" value="3-KETO-5-AMINOHEXANOATE CLEAVAGE ENZYME-RELATED"/>
    <property type="match status" value="1"/>
</dbReference>
<gene>
    <name evidence="5" type="ordered locus">Nther_1903</name>
</gene>
<dbReference type="RefSeq" id="WP_012448337.1">
    <property type="nucleotide sequence ID" value="NC_010718.1"/>
</dbReference>
<evidence type="ECO:0000256" key="3">
    <source>
        <dbReference type="ARBA" id="ARBA00022723"/>
    </source>
</evidence>
<sequence length="271" mass="29615">MEKLIITAAISGAEATKEDNPNIPVTAEELAEEAIKAEEAGASIIHLHVRDEDGTPTQSKEVFKKAIDAMKERGVTAIIQPSTGGAAGMSFEERAQPVELSPEMATLDCGTTNFGDAIFVNDLPMMREFAQSMKKSNILPELECFEPGHVYNALQLNKEGLLPEHLHFDMVLGVPGAMKASLKNLMFMVDLIPEDATWTVAGVGRHELPLATHAILMGGHVRVGFEDNIYYKKGVLAESNAQLVERIVRLANELDREVATPDEAREILKIK</sequence>
<dbReference type="GO" id="GO:0043720">
    <property type="term" value="F:3-keto-5-aminohexanoate cleavage activity"/>
    <property type="evidence" value="ECO:0007669"/>
    <property type="project" value="InterPro"/>
</dbReference>
<evidence type="ECO:0000256" key="2">
    <source>
        <dbReference type="ARBA" id="ARBA00022679"/>
    </source>
</evidence>
<dbReference type="InParanoid" id="B2A657"/>
<dbReference type="AlphaFoldDB" id="B2A657"/>
<dbReference type="Gene3D" id="3.20.20.70">
    <property type="entry name" value="Aldolase class I"/>
    <property type="match status" value="1"/>
</dbReference>
<protein>
    <submittedName>
        <fullName evidence="5">3-keto-5-aminohexanoate cleavage enzyme</fullName>
    </submittedName>
</protein>